<feature type="compositionally biased region" description="Pro residues" evidence="1">
    <location>
        <begin position="40"/>
        <end position="49"/>
    </location>
</feature>
<reference evidence="2 3" key="1">
    <citation type="journal article" date="2016" name="Sci. Rep.">
        <title>The genome sequence of the outbreeding globe artichoke constructed de novo incorporating a phase-aware low-pass sequencing strategy of F1 progeny.</title>
        <authorList>
            <person name="Scaglione D."/>
            <person name="Reyes-Chin-Wo S."/>
            <person name="Acquadro A."/>
            <person name="Froenicke L."/>
            <person name="Portis E."/>
            <person name="Beitel C."/>
            <person name="Tirone M."/>
            <person name="Mauro R."/>
            <person name="Lo Monaco A."/>
            <person name="Mauromicale G."/>
            <person name="Faccioli P."/>
            <person name="Cattivelli L."/>
            <person name="Rieseberg L."/>
            <person name="Michelmore R."/>
            <person name="Lanteri S."/>
        </authorList>
    </citation>
    <scope>NUCLEOTIDE SEQUENCE [LARGE SCALE GENOMIC DNA]</scope>
    <source>
        <strain evidence="2">2C</strain>
    </source>
</reference>
<dbReference type="AlphaFoldDB" id="A0A118JRZ2"/>
<protein>
    <submittedName>
        <fullName evidence="2">Uncharacterized protein</fullName>
    </submittedName>
</protein>
<proteinExistence type="predicted"/>
<evidence type="ECO:0000256" key="1">
    <source>
        <dbReference type="SAM" id="MobiDB-lite"/>
    </source>
</evidence>
<sequence>MAAITLFSPPIFTLNFEPATPHSLVSTTMNKGNGRKRPAQQPPVPPQPPKHQATEVAIEEEDMDEDVFLEENLVDEDELILRDMEDREALATRLEKWKRPVLSTGYQSQSEKIGNFTTVAVASHKFLGFCDSLGFKQIV</sequence>
<feature type="region of interest" description="Disordered" evidence="1">
    <location>
        <begin position="22"/>
        <end position="54"/>
    </location>
</feature>
<dbReference type="STRING" id="59895.A0A118JRZ2"/>
<dbReference type="EMBL" id="LEKV01005929">
    <property type="protein sequence ID" value="KVH87701.1"/>
    <property type="molecule type" value="Genomic_DNA"/>
</dbReference>
<evidence type="ECO:0000313" key="3">
    <source>
        <dbReference type="Proteomes" id="UP000243975"/>
    </source>
</evidence>
<keyword evidence="3" id="KW-1185">Reference proteome</keyword>
<accession>A0A118JRZ2</accession>
<comment type="caution">
    <text evidence="2">The sequence shown here is derived from an EMBL/GenBank/DDBJ whole genome shotgun (WGS) entry which is preliminary data.</text>
</comment>
<name>A0A118JRZ2_CYNCS</name>
<gene>
    <name evidence="2" type="ORF">Ccrd_025013</name>
</gene>
<dbReference type="Proteomes" id="UP000243975">
    <property type="component" value="Unassembled WGS sequence"/>
</dbReference>
<evidence type="ECO:0000313" key="2">
    <source>
        <dbReference type="EMBL" id="KVH87701.1"/>
    </source>
</evidence>
<organism evidence="2 3">
    <name type="scientific">Cynara cardunculus var. scolymus</name>
    <name type="common">Globe artichoke</name>
    <name type="synonym">Cynara scolymus</name>
    <dbReference type="NCBI Taxonomy" id="59895"/>
    <lineage>
        <taxon>Eukaryota</taxon>
        <taxon>Viridiplantae</taxon>
        <taxon>Streptophyta</taxon>
        <taxon>Embryophyta</taxon>
        <taxon>Tracheophyta</taxon>
        <taxon>Spermatophyta</taxon>
        <taxon>Magnoliopsida</taxon>
        <taxon>eudicotyledons</taxon>
        <taxon>Gunneridae</taxon>
        <taxon>Pentapetalae</taxon>
        <taxon>asterids</taxon>
        <taxon>campanulids</taxon>
        <taxon>Asterales</taxon>
        <taxon>Asteraceae</taxon>
        <taxon>Carduoideae</taxon>
        <taxon>Cardueae</taxon>
        <taxon>Carduinae</taxon>
        <taxon>Cynara</taxon>
    </lineage>
</organism>
<dbReference type="Gramene" id="KVH87701">
    <property type="protein sequence ID" value="KVH87701"/>
    <property type="gene ID" value="Ccrd_025013"/>
</dbReference>